<reference evidence="2" key="1">
    <citation type="submission" date="2023-06" db="EMBL/GenBank/DDBJ databases">
        <title>Genome-scale phylogeny and comparative genomics of the fungal order Sordariales.</title>
        <authorList>
            <consortium name="Lawrence Berkeley National Laboratory"/>
            <person name="Hensen N."/>
            <person name="Bonometti L."/>
            <person name="Westerberg I."/>
            <person name="Brannstrom I.O."/>
            <person name="Guillou S."/>
            <person name="Cros-Aarteil S."/>
            <person name="Calhoun S."/>
            <person name="Haridas S."/>
            <person name="Kuo A."/>
            <person name="Mondo S."/>
            <person name="Pangilinan J."/>
            <person name="Riley R."/>
            <person name="Labutti K."/>
            <person name="Andreopoulos B."/>
            <person name="Lipzen A."/>
            <person name="Chen C."/>
            <person name="Yanf M."/>
            <person name="Daum C."/>
            <person name="Ng V."/>
            <person name="Clum A."/>
            <person name="Steindorff A."/>
            <person name="Ohm R."/>
            <person name="Martin F."/>
            <person name="Silar P."/>
            <person name="Natvig D."/>
            <person name="Lalanne C."/>
            <person name="Gautier V."/>
            <person name="Ament-Velasquez S.L."/>
            <person name="Kruys A."/>
            <person name="Hutchinson M.I."/>
            <person name="Powell A.J."/>
            <person name="Barry K."/>
            <person name="Miller A.N."/>
            <person name="Grigoriev I.V."/>
            <person name="Debuchy R."/>
            <person name="Gladieux P."/>
            <person name="Thoren M.H."/>
            <person name="Johannesson H."/>
        </authorList>
    </citation>
    <scope>NUCLEOTIDE SEQUENCE</scope>
    <source>
        <strain evidence="2">PSN4</strain>
    </source>
</reference>
<proteinExistence type="predicted"/>
<dbReference type="Proteomes" id="UP001239445">
    <property type="component" value="Unassembled WGS sequence"/>
</dbReference>
<organism evidence="2 3">
    <name type="scientific">Echria macrotheca</name>
    <dbReference type="NCBI Taxonomy" id="438768"/>
    <lineage>
        <taxon>Eukaryota</taxon>
        <taxon>Fungi</taxon>
        <taxon>Dikarya</taxon>
        <taxon>Ascomycota</taxon>
        <taxon>Pezizomycotina</taxon>
        <taxon>Sordariomycetes</taxon>
        <taxon>Sordariomycetidae</taxon>
        <taxon>Sordariales</taxon>
        <taxon>Schizotheciaceae</taxon>
        <taxon>Echria</taxon>
    </lineage>
</organism>
<dbReference type="EMBL" id="MU839830">
    <property type="protein sequence ID" value="KAK1757863.1"/>
    <property type="molecule type" value="Genomic_DNA"/>
</dbReference>
<evidence type="ECO:0000313" key="2">
    <source>
        <dbReference type="EMBL" id="KAK1757863.1"/>
    </source>
</evidence>
<protein>
    <submittedName>
        <fullName evidence="2">Uncharacterized protein</fullName>
    </submittedName>
</protein>
<feature type="region of interest" description="Disordered" evidence="1">
    <location>
        <begin position="205"/>
        <end position="241"/>
    </location>
</feature>
<dbReference type="AlphaFoldDB" id="A0AAJ0BIM9"/>
<gene>
    <name evidence="2" type="ORF">QBC47DRAFT_359079</name>
</gene>
<evidence type="ECO:0000313" key="3">
    <source>
        <dbReference type="Proteomes" id="UP001239445"/>
    </source>
</evidence>
<accession>A0AAJ0BIM9</accession>
<keyword evidence="3" id="KW-1185">Reference proteome</keyword>
<sequence>MNETTQKTLRNGGGNMMENEISFNSPSPGHDRLTLPHRPGSSGAVSEPNTTTITTATTNSPAQLENPQSPLFESAPSSYSPPPSTITTLTVKTGAPPPSIFSRPAAADDDDETNEQRADGGTQLTVITPTHTPTPPTTEGFQPPQQRQDDNDPLSALTSGAGMGGMGMGMATMPRPSTLEFELDSDSDDDGLNYTLENSMSIIANAPPDHLAASLSLSQPEQRSDRAEDSAADETAGAEAEAGSFDELLALIRRRREAIYAERFARAGLDPALAAAL</sequence>
<name>A0AAJ0BIM9_9PEZI</name>
<feature type="region of interest" description="Disordered" evidence="1">
    <location>
        <begin position="1"/>
        <end position="174"/>
    </location>
</feature>
<evidence type="ECO:0000256" key="1">
    <source>
        <dbReference type="SAM" id="MobiDB-lite"/>
    </source>
</evidence>
<feature type="compositionally biased region" description="Polar residues" evidence="1">
    <location>
        <begin position="59"/>
        <end position="71"/>
    </location>
</feature>
<comment type="caution">
    <text evidence="2">The sequence shown here is derived from an EMBL/GenBank/DDBJ whole genome shotgun (WGS) entry which is preliminary data.</text>
</comment>